<gene>
    <name evidence="1" type="ORF">BDV24DRAFT_162248</name>
</gene>
<reference evidence="1" key="1">
    <citation type="submission" date="2019-04" db="EMBL/GenBank/DDBJ databases">
        <title>Friends and foes A comparative genomics study of 23 Aspergillus species from section Flavi.</title>
        <authorList>
            <consortium name="DOE Joint Genome Institute"/>
            <person name="Kjaerbolling I."/>
            <person name="Vesth T."/>
            <person name="Frisvad J.C."/>
            <person name="Nybo J.L."/>
            <person name="Theobald S."/>
            <person name="Kildgaard S."/>
            <person name="Isbrandt T."/>
            <person name="Kuo A."/>
            <person name="Sato A."/>
            <person name="Lyhne E.K."/>
            <person name="Kogle M.E."/>
            <person name="Wiebenga A."/>
            <person name="Kun R.S."/>
            <person name="Lubbers R.J."/>
            <person name="Makela M.R."/>
            <person name="Barry K."/>
            <person name="Chovatia M."/>
            <person name="Clum A."/>
            <person name="Daum C."/>
            <person name="Haridas S."/>
            <person name="He G."/>
            <person name="LaButti K."/>
            <person name="Lipzen A."/>
            <person name="Mondo S."/>
            <person name="Riley R."/>
            <person name="Salamov A."/>
            <person name="Simmons B.A."/>
            <person name="Magnuson J.K."/>
            <person name="Henrissat B."/>
            <person name="Mortensen U.H."/>
            <person name="Larsen T.O."/>
            <person name="Devries R.P."/>
            <person name="Grigoriev I.V."/>
            <person name="Machida M."/>
            <person name="Baker S.E."/>
            <person name="Andersen M.R."/>
        </authorList>
    </citation>
    <scope>NUCLEOTIDE SEQUENCE</scope>
    <source>
        <strain evidence="1">CBS 117612</strain>
    </source>
</reference>
<dbReference type="EMBL" id="ML737133">
    <property type="protein sequence ID" value="KAE8342716.1"/>
    <property type="molecule type" value="Genomic_DNA"/>
</dbReference>
<proteinExistence type="predicted"/>
<protein>
    <recommendedName>
        <fullName evidence="2">Apple domain-containing protein</fullName>
    </recommendedName>
</protein>
<evidence type="ECO:0000313" key="1">
    <source>
        <dbReference type="EMBL" id="KAE8342716.1"/>
    </source>
</evidence>
<sequence length="214" mass="23795">MNAGQDPLIFNTKTLHHGELEYNRICPHLNGTTADIAPGYTVRFYCDMHSAAESWDRQGIDGLSSAEECAELCEARDYCHASFWKKAEGTGWLAHTRKLANKPKPGYVLMVPLEQSEVDPGNIRQPITVAGRKYQLYYDVGWSTPLAKPHSPQPNFPTFRQCLQECSSNANCLRLNYWFKGGASPGACNMISNRLRGSDLGASGKYTIYASPLD</sequence>
<evidence type="ECO:0008006" key="2">
    <source>
        <dbReference type="Google" id="ProtNLM"/>
    </source>
</evidence>
<organism evidence="1">
    <name type="scientific">Aspergillus arachidicola</name>
    <dbReference type="NCBI Taxonomy" id="656916"/>
    <lineage>
        <taxon>Eukaryota</taxon>
        <taxon>Fungi</taxon>
        <taxon>Dikarya</taxon>
        <taxon>Ascomycota</taxon>
        <taxon>Pezizomycotina</taxon>
        <taxon>Eurotiomycetes</taxon>
        <taxon>Eurotiomycetidae</taxon>
        <taxon>Eurotiales</taxon>
        <taxon>Aspergillaceae</taxon>
        <taxon>Aspergillus</taxon>
        <taxon>Aspergillus subgen. Circumdati</taxon>
    </lineage>
</organism>
<dbReference type="Proteomes" id="UP000325558">
    <property type="component" value="Unassembled WGS sequence"/>
</dbReference>
<dbReference type="OrthoDB" id="4462933at2759"/>
<name>A0A5N6YE03_9EURO</name>
<accession>A0A5N6YE03</accession>
<dbReference type="AlphaFoldDB" id="A0A5N6YE03"/>